<dbReference type="EMBL" id="ML119115">
    <property type="protein sequence ID" value="RPB15031.1"/>
    <property type="molecule type" value="Genomic_DNA"/>
</dbReference>
<proteinExistence type="predicted"/>
<dbReference type="Pfam" id="PF17111">
    <property type="entry name" value="PigL_N"/>
    <property type="match status" value="1"/>
</dbReference>
<dbReference type="AlphaFoldDB" id="A0A3N4L339"/>
<organism evidence="3 4">
    <name type="scientific">Morchella conica CCBAS932</name>
    <dbReference type="NCBI Taxonomy" id="1392247"/>
    <lineage>
        <taxon>Eukaryota</taxon>
        <taxon>Fungi</taxon>
        <taxon>Dikarya</taxon>
        <taxon>Ascomycota</taxon>
        <taxon>Pezizomycotina</taxon>
        <taxon>Pezizomycetes</taxon>
        <taxon>Pezizales</taxon>
        <taxon>Morchellaceae</taxon>
        <taxon>Morchella</taxon>
    </lineage>
</organism>
<name>A0A3N4L339_9PEZI</name>
<keyword evidence="4" id="KW-1185">Reference proteome</keyword>
<feature type="transmembrane region" description="Helical" evidence="1">
    <location>
        <begin position="6"/>
        <end position="28"/>
    </location>
</feature>
<evidence type="ECO:0000259" key="2">
    <source>
        <dbReference type="Pfam" id="PF17111"/>
    </source>
</evidence>
<dbReference type="OrthoDB" id="195446at2759"/>
<evidence type="ECO:0000256" key="1">
    <source>
        <dbReference type="SAM" id="Phobius"/>
    </source>
</evidence>
<evidence type="ECO:0000313" key="3">
    <source>
        <dbReference type="EMBL" id="RPB15031.1"/>
    </source>
</evidence>
<sequence length="185" mass="21010">MAELALAASIITVIQLSANVAILGYQYIEKVKRSKKEITALIEELNSLHEVLKILRDHIREHPDSLTNAVQTLGGEDGPVQGCNQDLNILREILELKKGLKGLIERLKWPIREGEVDVIKRRIERHKSLFLLALAVDRMSTSARTDSGLALGRRTDIQHRDLQTQRGTTYKGQKSFIQLWVFEVH</sequence>
<keyword evidence="1" id="KW-1133">Transmembrane helix</keyword>
<gene>
    <name evidence="3" type="ORF">P167DRAFT_533607</name>
</gene>
<evidence type="ECO:0000313" key="4">
    <source>
        <dbReference type="Proteomes" id="UP000277580"/>
    </source>
</evidence>
<keyword evidence="1" id="KW-0472">Membrane</keyword>
<feature type="domain" description="Azaphilone pigments biosynthesis cluster protein L N-terminal" evidence="2">
    <location>
        <begin position="4"/>
        <end position="88"/>
    </location>
</feature>
<dbReference type="InParanoid" id="A0A3N4L339"/>
<dbReference type="InterPro" id="IPR031348">
    <property type="entry name" value="PigL_N"/>
</dbReference>
<protein>
    <recommendedName>
        <fullName evidence="2">Azaphilone pigments biosynthesis cluster protein L N-terminal domain-containing protein</fullName>
    </recommendedName>
</protein>
<accession>A0A3N4L339</accession>
<dbReference type="Proteomes" id="UP000277580">
    <property type="component" value="Unassembled WGS sequence"/>
</dbReference>
<reference evidence="3 4" key="1">
    <citation type="journal article" date="2018" name="Nat. Ecol. Evol.">
        <title>Pezizomycetes genomes reveal the molecular basis of ectomycorrhizal truffle lifestyle.</title>
        <authorList>
            <person name="Murat C."/>
            <person name="Payen T."/>
            <person name="Noel B."/>
            <person name="Kuo A."/>
            <person name="Morin E."/>
            <person name="Chen J."/>
            <person name="Kohler A."/>
            <person name="Krizsan K."/>
            <person name="Balestrini R."/>
            <person name="Da Silva C."/>
            <person name="Montanini B."/>
            <person name="Hainaut M."/>
            <person name="Levati E."/>
            <person name="Barry K.W."/>
            <person name="Belfiori B."/>
            <person name="Cichocki N."/>
            <person name="Clum A."/>
            <person name="Dockter R.B."/>
            <person name="Fauchery L."/>
            <person name="Guy J."/>
            <person name="Iotti M."/>
            <person name="Le Tacon F."/>
            <person name="Lindquist E.A."/>
            <person name="Lipzen A."/>
            <person name="Malagnac F."/>
            <person name="Mello A."/>
            <person name="Molinier V."/>
            <person name="Miyauchi S."/>
            <person name="Poulain J."/>
            <person name="Riccioni C."/>
            <person name="Rubini A."/>
            <person name="Sitrit Y."/>
            <person name="Splivallo R."/>
            <person name="Traeger S."/>
            <person name="Wang M."/>
            <person name="Zifcakova L."/>
            <person name="Wipf D."/>
            <person name="Zambonelli A."/>
            <person name="Paolocci F."/>
            <person name="Nowrousian M."/>
            <person name="Ottonello S."/>
            <person name="Baldrian P."/>
            <person name="Spatafora J.W."/>
            <person name="Henrissat B."/>
            <person name="Nagy L.G."/>
            <person name="Aury J.M."/>
            <person name="Wincker P."/>
            <person name="Grigoriev I.V."/>
            <person name="Bonfante P."/>
            <person name="Martin F.M."/>
        </authorList>
    </citation>
    <scope>NUCLEOTIDE SEQUENCE [LARGE SCALE GENOMIC DNA]</scope>
    <source>
        <strain evidence="3 4">CCBAS932</strain>
    </source>
</reference>
<keyword evidence="1" id="KW-0812">Transmembrane</keyword>